<keyword evidence="1" id="KW-0812">Transmembrane</keyword>
<name>A0A2G9HNX9_9LAMI</name>
<keyword evidence="1" id="KW-1133">Transmembrane helix</keyword>
<dbReference type="Pfam" id="PF12023">
    <property type="entry name" value="DUF3511"/>
    <property type="match status" value="1"/>
</dbReference>
<dbReference type="STRING" id="429701.A0A2G9HNX9"/>
<dbReference type="PANTHER" id="PTHR33193:SF13">
    <property type="entry name" value="EXPRESSED PROTEIN"/>
    <property type="match status" value="1"/>
</dbReference>
<evidence type="ECO:0000313" key="3">
    <source>
        <dbReference type="EMBL" id="PIN24176.1"/>
    </source>
</evidence>
<reference evidence="2" key="3">
    <citation type="journal article" date="2018" name="Gigascience">
        <title>Genome assembly of the pink ipe (Handroanthus impetiginosus, Bignoniaceae), a highly-valued ecologically keystone neotropical timber forest tree.</title>
        <authorList>
            <person name="Silva-Junior O.B."/>
            <person name="Novaes E."/>
            <person name="Grattapaglia D."/>
            <person name="Collevatti R.G."/>
        </authorList>
    </citation>
    <scope>NUCLEOTIDE SEQUENCE [LARGE SCALE GENOMIC DNA]</scope>
    <source>
        <strain evidence="2">UFG-1</strain>
        <tissue evidence="2">Leaf</tissue>
    </source>
</reference>
<reference evidence="4" key="2">
    <citation type="journal article" date="2018" name="Gigascience">
        <title>Genome assembly of the Pink Ipe (Handroanthus impetiginosus, Bignoniaceae), a highly valued, ecologically keystone Neotropical timber forest tree.</title>
        <authorList>
            <person name="Silva-Junior O.B."/>
            <person name="Grattapaglia D."/>
            <person name="Novaes E."/>
            <person name="Collevatti R.G."/>
        </authorList>
    </citation>
    <scope>NUCLEOTIDE SEQUENCE [LARGE SCALE GENOMIC DNA]</scope>
    <source>
        <strain evidence="4">cv. UFG-1</strain>
    </source>
</reference>
<dbReference type="PANTHER" id="PTHR33193">
    <property type="entry name" value="DOMAIN PROTEIN, PUTATIVE (DUF3511)-RELATED"/>
    <property type="match status" value="1"/>
</dbReference>
<dbReference type="OrthoDB" id="660385at2759"/>
<keyword evidence="1" id="KW-0472">Membrane</keyword>
<sequence>MLLSKSRLIILISIIIYFAIMLTSSSTSRKVSRTQYGKNSQMKRKQRIMTYKAYAVEGKVKASIRSTFQWIKNKYSSIVHGY</sequence>
<dbReference type="EMBL" id="NKXS01001312">
    <property type="protein sequence ID" value="PIN19236.1"/>
    <property type="molecule type" value="Genomic_DNA"/>
</dbReference>
<dbReference type="AlphaFoldDB" id="A0A2G9HNX9"/>
<dbReference type="InterPro" id="IPR021899">
    <property type="entry name" value="DUF3511"/>
</dbReference>
<accession>A0A2G9HNX9</accession>
<keyword evidence="4" id="KW-1185">Reference proteome</keyword>
<comment type="caution">
    <text evidence="2">The sequence shown here is derived from an EMBL/GenBank/DDBJ whole genome shotgun (WGS) entry which is preliminary data.</text>
</comment>
<gene>
    <name evidence="3" type="ORF">CDL12_03097</name>
    <name evidence="2" type="ORF">CDL12_08089</name>
</gene>
<evidence type="ECO:0000313" key="4">
    <source>
        <dbReference type="Proteomes" id="UP000231279"/>
    </source>
</evidence>
<evidence type="ECO:0000256" key="1">
    <source>
        <dbReference type="SAM" id="Phobius"/>
    </source>
</evidence>
<dbReference type="EMBL" id="NKXS01000457">
    <property type="protein sequence ID" value="PIN24176.1"/>
    <property type="molecule type" value="Genomic_DNA"/>
</dbReference>
<organism evidence="2 4">
    <name type="scientific">Handroanthus impetiginosus</name>
    <dbReference type="NCBI Taxonomy" id="429701"/>
    <lineage>
        <taxon>Eukaryota</taxon>
        <taxon>Viridiplantae</taxon>
        <taxon>Streptophyta</taxon>
        <taxon>Embryophyta</taxon>
        <taxon>Tracheophyta</taxon>
        <taxon>Spermatophyta</taxon>
        <taxon>Magnoliopsida</taxon>
        <taxon>eudicotyledons</taxon>
        <taxon>Gunneridae</taxon>
        <taxon>Pentapetalae</taxon>
        <taxon>asterids</taxon>
        <taxon>lamiids</taxon>
        <taxon>Lamiales</taxon>
        <taxon>Bignoniaceae</taxon>
        <taxon>Crescentiina</taxon>
        <taxon>Tabebuia alliance</taxon>
        <taxon>Handroanthus</taxon>
    </lineage>
</organism>
<reference evidence="2" key="1">
    <citation type="submission" date="2017-07" db="EMBL/GenBank/DDBJ databases">
        <authorList>
            <person name="Sun Z.S."/>
            <person name="Albrecht U."/>
            <person name="Echele G."/>
            <person name="Lee C.C."/>
        </authorList>
    </citation>
    <scope>NUCLEOTIDE SEQUENCE</scope>
    <source>
        <strain evidence="2">UFG-1</strain>
        <tissue evidence="2">Leaf</tissue>
    </source>
</reference>
<evidence type="ECO:0000313" key="2">
    <source>
        <dbReference type="EMBL" id="PIN19236.1"/>
    </source>
</evidence>
<feature type="transmembrane region" description="Helical" evidence="1">
    <location>
        <begin position="6"/>
        <end position="23"/>
    </location>
</feature>
<protein>
    <submittedName>
        <fullName evidence="2">Uncharacterized protein</fullName>
    </submittedName>
</protein>
<proteinExistence type="predicted"/>
<dbReference type="Proteomes" id="UP000231279">
    <property type="component" value="Unassembled WGS sequence"/>
</dbReference>